<organism evidence="1 2">
    <name type="scientific">Coniosporium uncinatum</name>
    <dbReference type="NCBI Taxonomy" id="93489"/>
    <lineage>
        <taxon>Eukaryota</taxon>
        <taxon>Fungi</taxon>
        <taxon>Dikarya</taxon>
        <taxon>Ascomycota</taxon>
        <taxon>Pezizomycotina</taxon>
        <taxon>Dothideomycetes</taxon>
        <taxon>Dothideomycetes incertae sedis</taxon>
        <taxon>Coniosporium</taxon>
    </lineage>
</organism>
<gene>
    <name evidence="1" type="ORF">LTS18_009182</name>
</gene>
<dbReference type="Proteomes" id="UP001186974">
    <property type="component" value="Unassembled WGS sequence"/>
</dbReference>
<evidence type="ECO:0000313" key="2">
    <source>
        <dbReference type="Proteomes" id="UP001186974"/>
    </source>
</evidence>
<reference evidence="1" key="1">
    <citation type="submission" date="2024-09" db="EMBL/GenBank/DDBJ databases">
        <title>Black Yeasts Isolated from many extreme environments.</title>
        <authorList>
            <person name="Coleine C."/>
            <person name="Stajich J.E."/>
            <person name="Selbmann L."/>
        </authorList>
    </citation>
    <scope>NUCLEOTIDE SEQUENCE</scope>
    <source>
        <strain evidence="1">CCFEE 5737</strain>
    </source>
</reference>
<accession>A0ACC3DM84</accession>
<comment type="caution">
    <text evidence="1">The sequence shown here is derived from an EMBL/GenBank/DDBJ whole genome shotgun (WGS) entry which is preliminary data.</text>
</comment>
<evidence type="ECO:0000313" key="1">
    <source>
        <dbReference type="EMBL" id="KAK3077816.1"/>
    </source>
</evidence>
<sequence length="149" mass="17157">MAEKMGDNDLERVDSYQYPAAHIGHLNDVQQKRLEEFKELATKKGYYAPAGQNGANVASHDDATMLRYLRARKFTPTEAFGQFKDTEDWRKSNHMEELYDTIDVEMYDRTRRLVDSSPHRSYRTSSNSRSTHNGQVAAIVEEYPSTSSK</sequence>
<proteinExistence type="predicted"/>
<dbReference type="EMBL" id="JAWDJW010002478">
    <property type="protein sequence ID" value="KAK3077816.1"/>
    <property type="molecule type" value="Genomic_DNA"/>
</dbReference>
<keyword evidence="2" id="KW-1185">Reference proteome</keyword>
<protein>
    <submittedName>
        <fullName evidence="1">Uncharacterized protein</fullName>
    </submittedName>
</protein>
<name>A0ACC3DM84_9PEZI</name>